<dbReference type="PANTHER" id="PTHR30572:SF4">
    <property type="entry name" value="ABC TRANSPORTER PERMEASE YTRF"/>
    <property type="match status" value="1"/>
</dbReference>
<keyword evidence="3 7" id="KW-0812">Transmembrane</keyword>
<feature type="transmembrane region" description="Helical" evidence="7">
    <location>
        <begin position="334"/>
        <end position="361"/>
    </location>
</feature>
<evidence type="ECO:0000256" key="6">
    <source>
        <dbReference type="ARBA" id="ARBA00038076"/>
    </source>
</evidence>
<feature type="domain" description="ABC3 transporter permease C-terminal" evidence="8">
    <location>
        <begin position="289"/>
        <end position="413"/>
    </location>
</feature>
<dbReference type="Pfam" id="PF12704">
    <property type="entry name" value="MacB_PCD"/>
    <property type="match status" value="1"/>
</dbReference>
<evidence type="ECO:0000256" key="4">
    <source>
        <dbReference type="ARBA" id="ARBA00022989"/>
    </source>
</evidence>
<dbReference type="PANTHER" id="PTHR30572">
    <property type="entry name" value="MEMBRANE COMPONENT OF TRANSPORTER-RELATED"/>
    <property type="match status" value="1"/>
</dbReference>
<evidence type="ECO:0000256" key="2">
    <source>
        <dbReference type="ARBA" id="ARBA00022475"/>
    </source>
</evidence>
<evidence type="ECO:0000259" key="9">
    <source>
        <dbReference type="Pfam" id="PF12704"/>
    </source>
</evidence>
<evidence type="ECO:0000256" key="1">
    <source>
        <dbReference type="ARBA" id="ARBA00004651"/>
    </source>
</evidence>
<feature type="domain" description="MacB-like periplasmic core" evidence="9">
    <location>
        <begin position="19"/>
        <end position="215"/>
    </location>
</feature>
<keyword evidence="2" id="KW-1003">Cell membrane</keyword>
<accession>A0ABY4WM83</accession>
<organism evidence="10 11">
    <name type="scientific">Brevibacillus ruminantium</name>
    <dbReference type="NCBI Taxonomy" id="2950604"/>
    <lineage>
        <taxon>Bacteria</taxon>
        <taxon>Bacillati</taxon>
        <taxon>Bacillota</taxon>
        <taxon>Bacilli</taxon>
        <taxon>Bacillales</taxon>
        <taxon>Paenibacillaceae</taxon>
        <taxon>Brevibacillus</taxon>
    </lineage>
</organism>
<keyword evidence="11" id="KW-1185">Reference proteome</keyword>
<proteinExistence type="inferred from homology"/>
<sequence length="858" mass="96498">MNIINKLTLKHLMKNKKQTLVTIIGVIISVAMVTAVITLGSSFLVLMQKETIKDYGDWHVLYRDVNKEQLEAIKQDTETKQFMTSKERGYAWLPGSQNFNKPYLFMKAYNAQGFTNFPIELSKGRFPERADEIVLSEAIATNAKVAYRIGDHLTLEVGQRYNQTDPSDTDLTQNDQLRSSAGESVETLIHTTTETYTVVGFIKRPTWEQTWAPGYTALTYVDEHMLDATNKTVDVSVVVKNIDSTVFDHANDLAEKNNISSFKTNDSLLRYYGVMGGGLGKTYNSLFLIVVLVIVVGSISLIYNAFAISVSERSRYLGMLSSVGATRRQKRNSVFFEGAVIGGISIPLGVICGMLGIGITFRFINPILEDALGVTEKLTLVVTPLSIALACLVSIITIFISTYVPAQRASKISAIDAIRQTADIKLTSKALKTSKLVKRLFGVEAEIGLKNLKRNKRRYYATVFSLVISVVLFLAVSFFTSNLQKSLELSQKGYNYDIAIYTIGRGATLEDEQSVKTITSLENVTEFNLMKQMNGAYMWLAEEVVPENIKPHLYQERNLYKYNIRVNSMKEDKLKVYAKQVGVEYAKLTNLDHPTAILIDTMTFLDEKGKFIETKVNGKVGEMLDLVSEDDKQQVVNKVELAAVTDNFPMGIVQTDSILQVNLVVSEPVFDQLMKKSVFVSSYSGLYLKSNEPLKTQQDIEEMQKDVTVMNLFQERQRSERKILFMSVFVYGFVALITAVSITNIFNTISTSVALRKREFAMLRSVGMTPKSFHKMINYESIFYGIKSLAYGLPISAVIMVLIYRSFMYSFSYEFVLPWASIMYVIAAVFVIVSLSMYYASIKVKKANIIDALKQENL</sequence>
<feature type="transmembrane region" description="Helical" evidence="7">
    <location>
        <begin position="20"/>
        <end position="47"/>
    </location>
</feature>
<comment type="similarity">
    <text evidence="6">Belongs to the ABC-4 integral membrane protein family.</text>
</comment>
<evidence type="ECO:0000313" key="11">
    <source>
        <dbReference type="Proteomes" id="UP001056500"/>
    </source>
</evidence>
<dbReference type="Pfam" id="PF02687">
    <property type="entry name" value="FtsX"/>
    <property type="match status" value="2"/>
</dbReference>
<dbReference type="EMBL" id="CP098755">
    <property type="protein sequence ID" value="USG68278.1"/>
    <property type="molecule type" value="Genomic_DNA"/>
</dbReference>
<dbReference type="Proteomes" id="UP001056500">
    <property type="component" value="Chromosome"/>
</dbReference>
<evidence type="ECO:0000313" key="10">
    <source>
        <dbReference type="EMBL" id="USG68278.1"/>
    </source>
</evidence>
<feature type="transmembrane region" description="Helical" evidence="7">
    <location>
        <begin position="381"/>
        <end position="404"/>
    </location>
</feature>
<dbReference type="InterPro" id="IPR050250">
    <property type="entry name" value="Macrolide_Exporter_MacB"/>
</dbReference>
<dbReference type="InterPro" id="IPR003838">
    <property type="entry name" value="ABC3_permease_C"/>
</dbReference>
<feature type="transmembrane region" description="Helical" evidence="7">
    <location>
        <begin position="723"/>
        <end position="746"/>
    </location>
</feature>
<evidence type="ECO:0000256" key="5">
    <source>
        <dbReference type="ARBA" id="ARBA00023136"/>
    </source>
</evidence>
<comment type="subcellular location">
    <subcellularLocation>
        <location evidence="1">Cell membrane</location>
        <topology evidence="1">Multi-pass membrane protein</topology>
    </subcellularLocation>
</comment>
<keyword evidence="5 7" id="KW-0472">Membrane</keyword>
<keyword evidence="4 7" id="KW-1133">Transmembrane helix</keyword>
<name>A0ABY4WM83_9BACL</name>
<reference evidence="10" key="1">
    <citation type="submission" date="2022-06" db="EMBL/GenBank/DDBJ databases">
        <title>Genome sequencing of Brevibacillus sp. BB3-R1.</title>
        <authorList>
            <person name="Heo J."/>
            <person name="Lee D."/>
            <person name="Won M."/>
            <person name="Han B.-H."/>
            <person name="Hong S.-B."/>
            <person name="Kwon S.-W."/>
        </authorList>
    </citation>
    <scope>NUCLEOTIDE SEQUENCE</scope>
    <source>
        <strain evidence="10">BB3-R1</strain>
    </source>
</reference>
<protein>
    <submittedName>
        <fullName evidence="10">FtsX-like permease family protein</fullName>
    </submittedName>
</protein>
<feature type="transmembrane region" description="Helical" evidence="7">
    <location>
        <begin position="816"/>
        <end position="840"/>
    </location>
</feature>
<feature type="transmembrane region" description="Helical" evidence="7">
    <location>
        <begin position="781"/>
        <end position="804"/>
    </location>
</feature>
<evidence type="ECO:0000256" key="3">
    <source>
        <dbReference type="ARBA" id="ARBA00022692"/>
    </source>
</evidence>
<dbReference type="InterPro" id="IPR025857">
    <property type="entry name" value="MacB_PCD"/>
</dbReference>
<evidence type="ECO:0000259" key="8">
    <source>
        <dbReference type="Pfam" id="PF02687"/>
    </source>
</evidence>
<gene>
    <name evidence="10" type="ORF">NDK47_13775</name>
</gene>
<evidence type="ECO:0000256" key="7">
    <source>
        <dbReference type="SAM" id="Phobius"/>
    </source>
</evidence>
<feature type="domain" description="ABC3 transporter permease C-terminal" evidence="8">
    <location>
        <begin position="733"/>
        <end position="849"/>
    </location>
</feature>
<dbReference type="RefSeq" id="WP_251875850.1">
    <property type="nucleotide sequence ID" value="NZ_CP098755.1"/>
</dbReference>
<feature type="transmembrane region" description="Helical" evidence="7">
    <location>
        <begin position="459"/>
        <end position="479"/>
    </location>
</feature>
<feature type="transmembrane region" description="Helical" evidence="7">
    <location>
        <begin position="286"/>
        <end position="306"/>
    </location>
</feature>